<feature type="domain" description="Protein kinase" evidence="7">
    <location>
        <begin position="21"/>
        <end position="296"/>
    </location>
</feature>
<dbReference type="PANTHER" id="PTHR43289:SF34">
    <property type="entry name" value="SERINE_THREONINE-PROTEIN KINASE YBDM-RELATED"/>
    <property type="match status" value="1"/>
</dbReference>
<gene>
    <name evidence="8" type="ORF">DVA86_01170</name>
</gene>
<feature type="region of interest" description="Disordered" evidence="6">
    <location>
        <begin position="389"/>
        <end position="422"/>
    </location>
</feature>
<feature type="region of interest" description="Disordered" evidence="6">
    <location>
        <begin position="318"/>
        <end position="362"/>
    </location>
</feature>
<dbReference type="InterPro" id="IPR008271">
    <property type="entry name" value="Ser/Thr_kinase_AS"/>
</dbReference>
<dbReference type="PROSITE" id="PS00108">
    <property type="entry name" value="PROTEIN_KINASE_ST"/>
    <property type="match status" value="1"/>
</dbReference>
<dbReference type="PANTHER" id="PTHR43289">
    <property type="entry name" value="MITOGEN-ACTIVATED PROTEIN KINASE KINASE KINASE 20-RELATED"/>
    <property type="match status" value="1"/>
</dbReference>
<keyword evidence="3" id="KW-0418">Kinase</keyword>
<keyword evidence="9" id="KW-1185">Reference proteome</keyword>
<reference evidence="8 9" key="1">
    <citation type="submission" date="2018-07" db="EMBL/GenBank/DDBJ databases">
        <title>Draft genome of the type strain Streptomyces armeniacus ATCC 15676.</title>
        <authorList>
            <person name="Labana P."/>
            <person name="Gosse J.T."/>
            <person name="Boddy C.N."/>
        </authorList>
    </citation>
    <scope>NUCLEOTIDE SEQUENCE [LARGE SCALE GENOMIC DNA]</scope>
    <source>
        <strain evidence="8 9">ATCC 15676</strain>
    </source>
</reference>
<dbReference type="InterPro" id="IPR018391">
    <property type="entry name" value="PQQ_b-propeller_rpt"/>
</dbReference>
<dbReference type="Gene3D" id="3.30.200.20">
    <property type="entry name" value="Phosphorylase Kinase, domain 1"/>
    <property type="match status" value="1"/>
</dbReference>
<name>A0A345XIJ4_9ACTN</name>
<feature type="compositionally biased region" description="Low complexity" evidence="6">
    <location>
        <begin position="389"/>
        <end position="407"/>
    </location>
</feature>
<dbReference type="InterPro" id="IPR011009">
    <property type="entry name" value="Kinase-like_dom_sf"/>
</dbReference>
<dbReference type="InterPro" id="IPR017441">
    <property type="entry name" value="Protein_kinase_ATP_BS"/>
</dbReference>
<dbReference type="InterPro" id="IPR002372">
    <property type="entry name" value="PQQ_rpt_dom"/>
</dbReference>
<protein>
    <recommendedName>
        <fullName evidence="7">Protein kinase domain-containing protein</fullName>
    </recommendedName>
</protein>
<keyword evidence="1" id="KW-0808">Transferase</keyword>
<dbReference type="SUPFAM" id="SSF56112">
    <property type="entry name" value="Protein kinase-like (PK-like)"/>
    <property type="match status" value="1"/>
</dbReference>
<dbReference type="KEGG" id="sarm:DVA86_01170"/>
<keyword evidence="4 5" id="KW-0067">ATP-binding</keyword>
<keyword evidence="2 5" id="KW-0547">Nucleotide-binding</keyword>
<dbReference type="PROSITE" id="PS00107">
    <property type="entry name" value="PROTEIN_KINASE_ATP"/>
    <property type="match status" value="1"/>
</dbReference>
<dbReference type="AlphaFoldDB" id="A0A345XIJ4"/>
<dbReference type="Gene3D" id="1.10.510.10">
    <property type="entry name" value="Transferase(Phosphotransferase) domain 1"/>
    <property type="match status" value="1"/>
</dbReference>
<dbReference type="InterPro" id="IPR015943">
    <property type="entry name" value="WD40/YVTN_repeat-like_dom_sf"/>
</dbReference>
<dbReference type="GO" id="GO:0004674">
    <property type="term" value="F:protein serine/threonine kinase activity"/>
    <property type="evidence" value="ECO:0007669"/>
    <property type="project" value="TreeGrafter"/>
</dbReference>
<accession>A0A345XIJ4</accession>
<dbReference type="EMBL" id="CP031320">
    <property type="protein sequence ID" value="AXK31460.1"/>
    <property type="molecule type" value="Genomic_DNA"/>
</dbReference>
<dbReference type="Gene3D" id="2.140.10.10">
    <property type="entry name" value="Quinoprotein alcohol dehydrogenase-like superfamily"/>
    <property type="match status" value="1"/>
</dbReference>
<evidence type="ECO:0000256" key="2">
    <source>
        <dbReference type="ARBA" id="ARBA00022741"/>
    </source>
</evidence>
<dbReference type="InterPro" id="IPR000719">
    <property type="entry name" value="Prot_kinase_dom"/>
</dbReference>
<dbReference type="Gene3D" id="2.130.10.10">
    <property type="entry name" value="YVTN repeat-like/Quinoprotein amine dehydrogenase"/>
    <property type="match status" value="1"/>
</dbReference>
<dbReference type="Proteomes" id="UP000254425">
    <property type="component" value="Chromosome"/>
</dbReference>
<dbReference type="Pfam" id="PF00069">
    <property type="entry name" value="Pkinase"/>
    <property type="match status" value="1"/>
</dbReference>
<evidence type="ECO:0000256" key="6">
    <source>
        <dbReference type="SAM" id="MobiDB-lite"/>
    </source>
</evidence>
<dbReference type="SMART" id="SM00564">
    <property type="entry name" value="PQQ"/>
    <property type="match status" value="4"/>
</dbReference>
<dbReference type="SUPFAM" id="SSF50998">
    <property type="entry name" value="Quinoprotein alcohol dehydrogenase-like"/>
    <property type="match status" value="1"/>
</dbReference>
<evidence type="ECO:0000256" key="5">
    <source>
        <dbReference type="PROSITE-ProRule" id="PRU10141"/>
    </source>
</evidence>
<evidence type="ECO:0000259" key="7">
    <source>
        <dbReference type="PROSITE" id="PS50011"/>
    </source>
</evidence>
<dbReference type="PROSITE" id="PS50011">
    <property type="entry name" value="PROTEIN_KINASE_DOM"/>
    <property type="match status" value="1"/>
</dbReference>
<organism evidence="8 9">
    <name type="scientific">Streptomyces armeniacus</name>
    <dbReference type="NCBI Taxonomy" id="83291"/>
    <lineage>
        <taxon>Bacteria</taxon>
        <taxon>Bacillati</taxon>
        <taxon>Actinomycetota</taxon>
        <taxon>Actinomycetes</taxon>
        <taxon>Kitasatosporales</taxon>
        <taxon>Streptomycetaceae</taxon>
        <taxon>Streptomyces</taxon>
    </lineage>
</organism>
<evidence type="ECO:0000256" key="1">
    <source>
        <dbReference type="ARBA" id="ARBA00022679"/>
    </source>
</evidence>
<sequence>MESLARPRPLHANDPAALGRWRLLARLGSGGMGSVYLARSPGGRTVALKAVHPTLAQEPEFRARFRDEVRATRALIGHAEPGPSTAARHFAAVVDADTEGPRPWLATEYLLAPALQETVDAFGPWQLTAVRALGSALAEALAAVHRAQLVHRDVKPSNVLVTADGPRVIDFGIALSSGARRLTRTGHVLGSPAYMAPEQVERRTSTPYSDVYALAGVLVFAATGRGPFGTGAAEELLYRVVHGQPDLSALDGPADPDGALRRLLARCLAKDVTERPSAAELARLLRPADVDAPPFAALLPAPVLADIAARTTLDWDIAVPRREDAPSPPPGHGTREDDGGAVGPDGAPAHARTPGGPPSRRALLLGAAGTLAAAGAAATGAYAAGRAARPAAKPGPARGSAAASRRPGGAKGTAPQPAWEYRGPLDVYGRPALGRGVLVTGTDTFGELYGIDTRTGTLRWTVTGVAGEQPFTVPDRSIAVFAALGTAGDDRLAFVETANGRTWYSEPLDIILERIDGSPVVATRGHTVFAVGERLREGASAAPGKRELHLFAYDIDRAETVWRRRISPSEVKTATGGVFGSRLLVFETDTLRAYGVQDGAKQWEAPLEGTPPADGITDYSLTDHGMASAGRHGVLTSGPELRLLDPSDGRPLWRLGPGRLKDVDTGRVEPGATAFGTPAVAGNTAYVTVAQKAVLAVDVRTGKRRWLWQAGDEELSPPPAPVTAAGGLVFPSLLGGQTALVALDARTGERAWRIAETDNIADSAQLSWDGERLYAVRGVHIRALPLDG</sequence>
<dbReference type="RefSeq" id="WP_208874995.1">
    <property type="nucleotide sequence ID" value="NZ_CP031320.1"/>
</dbReference>
<dbReference type="GO" id="GO:0005524">
    <property type="term" value="F:ATP binding"/>
    <property type="evidence" value="ECO:0007669"/>
    <property type="project" value="UniProtKB-UniRule"/>
</dbReference>
<dbReference type="CDD" id="cd14014">
    <property type="entry name" value="STKc_PknB_like"/>
    <property type="match status" value="1"/>
</dbReference>
<evidence type="ECO:0000256" key="4">
    <source>
        <dbReference type="ARBA" id="ARBA00022840"/>
    </source>
</evidence>
<feature type="binding site" evidence="5">
    <location>
        <position position="49"/>
    </location>
    <ligand>
        <name>ATP</name>
        <dbReference type="ChEBI" id="CHEBI:30616"/>
    </ligand>
</feature>
<dbReference type="Pfam" id="PF13360">
    <property type="entry name" value="PQQ_2"/>
    <property type="match status" value="1"/>
</dbReference>
<proteinExistence type="predicted"/>
<dbReference type="InterPro" id="IPR011047">
    <property type="entry name" value="Quinoprotein_ADH-like_sf"/>
</dbReference>
<evidence type="ECO:0000256" key="3">
    <source>
        <dbReference type="ARBA" id="ARBA00022777"/>
    </source>
</evidence>
<evidence type="ECO:0000313" key="8">
    <source>
        <dbReference type="EMBL" id="AXK31460.1"/>
    </source>
</evidence>
<dbReference type="SMART" id="SM00220">
    <property type="entry name" value="S_TKc"/>
    <property type="match status" value="1"/>
</dbReference>
<evidence type="ECO:0000313" key="9">
    <source>
        <dbReference type="Proteomes" id="UP000254425"/>
    </source>
</evidence>